<evidence type="ECO:0000313" key="1">
    <source>
        <dbReference type="Proteomes" id="UP000095286"/>
    </source>
</evidence>
<dbReference type="WBParaSite" id="RSKR_0000932100.1">
    <property type="protein sequence ID" value="RSKR_0000932100.1"/>
    <property type="gene ID" value="RSKR_0000932100"/>
</dbReference>
<organism evidence="1 2">
    <name type="scientific">Rhabditophanes sp. KR3021</name>
    <dbReference type="NCBI Taxonomy" id="114890"/>
    <lineage>
        <taxon>Eukaryota</taxon>
        <taxon>Metazoa</taxon>
        <taxon>Ecdysozoa</taxon>
        <taxon>Nematoda</taxon>
        <taxon>Chromadorea</taxon>
        <taxon>Rhabditida</taxon>
        <taxon>Tylenchina</taxon>
        <taxon>Panagrolaimomorpha</taxon>
        <taxon>Strongyloidoidea</taxon>
        <taxon>Alloionematidae</taxon>
        <taxon>Rhabditophanes</taxon>
    </lineage>
</organism>
<accession>A0AC35UB66</accession>
<name>A0AC35UB66_9BILA</name>
<proteinExistence type="predicted"/>
<protein>
    <submittedName>
        <fullName evidence="2">BHLH domain-containing protein</fullName>
    </submittedName>
</protein>
<dbReference type="Proteomes" id="UP000095286">
    <property type="component" value="Unplaced"/>
</dbReference>
<sequence length="237" mass="27029">MKPRDDLRSMVPSDHLASIVQSTNLLNMAQSDILVLPCINEDGKKNGSIMLLDDGKDDSDDSKEPREGESVKNVERRNERERNRVHTVNQAFAILKEHIPTLKVFTKRVSKLKILRAAILYIDTLCHVLNEAEPIFRLPEMTQQTLPPLSKTSFTIPRNNLISTEPFNMFTTLPSSINNALSALPYFDYEQLQHHRSANNYHSQNDLLYNNIRTPYALESLYSHPSFINSTLPNIGI</sequence>
<reference evidence="2" key="1">
    <citation type="submission" date="2016-11" db="UniProtKB">
        <authorList>
            <consortium name="WormBaseParasite"/>
        </authorList>
    </citation>
    <scope>IDENTIFICATION</scope>
    <source>
        <strain evidence="2">KR3021</strain>
    </source>
</reference>
<evidence type="ECO:0000313" key="2">
    <source>
        <dbReference type="WBParaSite" id="RSKR_0000932100.1"/>
    </source>
</evidence>